<dbReference type="AlphaFoldDB" id="A0A4Y1ZU20"/>
<evidence type="ECO:0000313" key="1">
    <source>
        <dbReference type="EMBL" id="GBL67468.1"/>
    </source>
</evidence>
<sequence length="105" mass="12304">MNENLLQFLRRLNSHSSRVQSVKEKFRSISFYQMVLRKHDLGYSSSPFRRTVKPCYEGVSLDQTSSRSRFGTVCELLLVEFEQSHLTYSAWLFLLPTPTLLNQKV</sequence>
<dbReference type="Proteomes" id="UP000499080">
    <property type="component" value="Unassembled WGS sequence"/>
</dbReference>
<proteinExistence type="predicted"/>
<dbReference type="EMBL" id="BGPR01153375">
    <property type="protein sequence ID" value="GBL67468.1"/>
    <property type="molecule type" value="Genomic_DNA"/>
</dbReference>
<evidence type="ECO:0000313" key="2">
    <source>
        <dbReference type="EMBL" id="GBL67507.1"/>
    </source>
</evidence>
<evidence type="ECO:0000313" key="3">
    <source>
        <dbReference type="EMBL" id="GBL67539.1"/>
    </source>
</evidence>
<name>A0A4Y1ZU20_ARAVE</name>
<protein>
    <submittedName>
        <fullName evidence="4">Uncharacterized protein</fullName>
    </submittedName>
</protein>
<evidence type="ECO:0000313" key="5">
    <source>
        <dbReference type="Proteomes" id="UP000499080"/>
    </source>
</evidence>
<reference evidence="4 5" key="1">
    <citation type="journal article" date="2019" name="Sci. Rep.">
        <title>Orb-weaving spider Araneus ventricosus genome elucidates the spidroin gene catalogue.</title>
        <authorList>
            <person name="Kono N."/>
            <person name="Nakamura H."/>
            <person name="Ohtoshi R."/>
            <person name="Moran D.A.P."/>
            <person name="Shinohara A."/>
            <person name="Yoshida Y."/>
            <person name="Fujiwara M."/>
            <person name="Mori M."/>
            <person name="Tomita M."/>
            <person name="Arakawa K."/>
        </authorList>
    </citation>
    <scope>NUCLEOTIDE SEQUENCE [LARGE SCALE GENOMIC DNA]</scope>
</reference>
<comment type="caution">
    <text evidence="4">The sequence shown here is derived from an EMBL/GenBank/DDBJ whole genome shotgun (WGS) entry which is preliminary data.</text>
</comment>
<organism evidence="4 5">
    <name type="scientific">Araneus ventricosus</name>
    <name type="common">Orbweaver spider</name>
    <name type="synonym">Epeira ventricosa</name>
    <dbReference type="NCBI Taxonomy" id="182803"/>
    <lineage>
        <taxon>Eukaryota</taxon>
        <taxon>Metazoa</taxon>
        <taxon>Ecdysozoa</taxon>
        <taxon>Arthropoda</taxon>
        <taxon>Chelicerata</taxon>
        <taxon>Arachnida</taxon>
        <taxon>Araneae</taxon>
        <taxon>Araneomorphae</taxon>
        <taxon>Entelegynae</taxon>
        <taxon>Araneoidea</taxon>
        <taxon>Araneidae</taxon>
        <taxon>Araneus</taxon>
    </lineage>
</organism>
<gene>
    <name evidence="3" type="ORF">AVEN_144250_1</name>
    <name evidence="4" type="ORF">AVEN_220539_1</name>
    <name evidence="1" type="ORF">AVEN_224747_1</name>
    <name evidence="2" type="ORF">AVEN_51221_1</name>
</gene>
<dbReference type="EMBL" id="BGPR01153384">
    <property type="protein sequence ID" value="GBL67507.1"/>
    <property type="molecule type" value="Genomic_DNA"/>
</dbReference>
<evidence type="ECO:0000313" key="4">
    <source>
        <dbReference type="EMBL" id="GBL67587.1"/>
    </source>
</evidence>
<dbReference type="EMBL" id="BGPR01153400">
    <property type="protein sequence ID" value="GBL67587.1"/>
    <property type="molecule type" value="Genomic_DNA"/>
</dbReference>
<keyword evidence="5" id="KW-1185">Reference proteome</keyword>
<accession>A0A4Y1ZU20</accession>
<dbReference type="EMBL" id="BGPR01153392">
    <property type="protein sequence ID" value="GBL67539.1"/>
    <property type="molecule type" value="Genomic_DNA"/>
</dbReference>